<dbReference type="InterPro" id="IPR052705">
    <property type="entry name" value="Gliding_Motility_GTPase"/>
</dbReference>
<comment type="caution">
    <text evidence="2">The sequence shown here is derived from an EMBL/GenBank/DDBJ whole genome shotgun (WGS) entry which is preliminary data.</text>
</comment>
<dbReference type="CDD" id="cd00882">
    <property type="entry name" value="Ras_like_GTPase"/>
    <property type="match status" value="1"/>
</dbReference>
<evidence type="ECO:0000313" key="2">
    <source>
        <dbReference type="EMBL" id="MBB6561396.1"/>
    </source>
</evidence>
<dbReference type="AlphaFoldDB" id="A0A7X0PH71"/>
<dbReference type="RefSeq" id="WP_184860382.1">
    <property type="nucleotide sequence ID" value="NZ_JACHLK010000008.1"/>
</dbReference>
<evidence type="ECO:0000313" key="3">
    <source>
        <dbReference type="Proteomes" id="UP000575083"/>
    </source>
</evidence>
<organism evidence="2 3">
    <name type="scientific">Acidovorax soli</name>
    <dbReference type="NCBI Taxonomy" id="592050"/>
    <lineage>
        <taxon>Bacteria</taxon>
        <taxon>Pseudomonadati</taxon>
        <taxon>Pseudomonadota</taxon>
        <taxon>Betaproteobacteria</taxon>
        <taxon>Burkholderiales</taxon>
        <taxon>Comamonadaceae</taxon>
        <taxon>Acidovorax</taxon>
    </lineage>
</organism>
<dbReference type="Gene3D" id="3.40.50.300">
    <property type="entry name" value="P-loop containing nucleotide triphosphate hydrolases"/>
    <property type="match status" value="1"/>
</dbReference>
<dbReference type="PANTHER" id="PTHR42708">
    <property type="entry name" value="ATP/GTP-BINDING PROTEIN-RELATED"/>
    <property type="match status" value="1"/>
</dbReference>
<dbReference type="InterPro" id="IPR027417">
    <property type="entry name" value="P-loop_NTPase"/>
</dbReference>
<dbReference type="SUPFAM" id="SSF52540">
    <property type="entry name" value="P-loop containing nucleoside triphosphate hydrolases"/>
    <property type="match status" value="1"/>
</dbReference>
<gene>
    <name evidence="2" type="ORF">HNP48_004089</name>
</gene>
<dbReference type="GO" id="GO:0005525">
    <property type="term" value="F:GTP binding"/>
    <property type="evidence" value="ECO:0007669"/>
    <property type="project" value="InterPro"/>
</dbReference>
<reference evidence="2 3" key="1">
    <citation type="submission" date="2020-08" db="EMBL/GenBank/DDBJ databases">
        <title>Functional genomics of gut bacteria from endangered species of beetles.</title>
        <authorList>
            <person name="Carlos-Shanley C."/>
        </authorList>
    </citation>
    <scope>NUCLEOTIDE SEQUENCE [LARGE SCALE GENOMIC DNA]</scope>
    <source>
        <strain evidence="2 3">S00198</strain>
    </source>
</reference>
<feature type="domain" description="G" evidence="1">
    <location>
        <begin position="12"/>
        <end position="110"/>
    </location>
</feature>
<dbReference type="EMBL" id="JACHLK010000008">
    <property type="protein sequence ID" value="MBB6561396.1"/>
    <property type="molecule type" value="Genomic_DNA"/>
</dbReference>
<keyword evidence="2" id="KW-0675">Receptor</keyword>
<dbReference type="Pfam" id="PF01926">
    <property type="entry name" value="MMR_HSR1"/>
    <property type="match status" value="1"/>
</dbReference>
<dbReference type="PANTHER" id="PTHR42708:SF1">
    <property type="entry name" value="GLIDING MOTILITY PROTEIN MGLA"/>
    <property type="match status" value="1"/>
</dbReference>
<name>A0A7X0PH71_9BURK</name>
<accession>A0A7X0PH71</accession>
<sequence>MTTYSSTSPMPRIAFMGPMGVGKTTAIRALCGDDMVESDVPNLDRQSHAKEFTTVGAEFGQIDLGDGEFVQVCGCPGQDRFDFLRQWVVSASVGVFVMVDVNAANAVQAAGLLLAEAAAAENPPLALVLSARPASAAATQAFADGLQAAGHGVVPVLQVDVRRRADVLQALSVLVSMLSLRSESP</sequence>
<evidence type="ECO:0000259" key="1">
    <source>
        <dbReference type="Pfam" id="PF01926"/>
    </source>
</evidence>
<keyword evidence="3" id="KW-1185">Reference proteome</keyword>
<protein>
    <submittedName>
        <fullName evidence="2">Signal recognition particle receptor subunit beta</fullName>
    </submittedName>
</protein>
<dbReference type="Proteomes" id="UP000575083">
    <property type="component" value="Unassembled WGS sequence"/>
</dbReference>
<dbReference type="InterPro" id="IPR006073">
    <property type="entry name" value="GTP-bd"/>
</dbReference>
<proteinExistence type="predicted"/>